<evidence type="ECO:0000313" key="3">
    <source>
        <dbReference type="EMBL" id="MQM09357.1"/>
    </source>
</evidence>
<feature type="region of interest" description="Disordered" evidence="1">
    <location>
        <begin position="1"/>
        <end position="28"/>
    </location>
</feature>
<accession>A0A843WNF2</accession>
<evidence type="ECO:0000313" key="4">
    <source>
        <dbReference type="Proteomes" id="UP000652761"/>
    </source>
</evidence>
<proteinExistence type="predicted"/>
<organism evidence="3 4">
    <name type="scientific">Colocasia esculenta</name>
    <name type="common">Wild taro</name>
    <name type="synonym">Arum esculentum</name>
    <dbReference type="NCBI Taxonomy" id="4460"/>
    <lineage>
        <taxon>Eukaryota</taxon>
        <taxon>Viridiplantae</taxon>
        <taxon>Streptophyta</taxon>
        <taxon>Embryophyta</taxon>
        <taxon>Tracheophyta</taxon>
        <taxon>Spermatophyta</taxon>
        <taxon>Magnoliopsida</taxon>
        <taxon>Liliopsida</taxon>
        <taxon>Araceae</taxon>
        <taxon>Aroideae</taxon>
        <taxon>Colocasieae</taxon>
        <taxon>Colocasia</taxon>
    </lineage>
</organism>
<reference evidence="3" key="1">
    <citation type="submission" date="2017-07" db="EMBL/GenBank/DDBJ databases">
        <title>Taro Niue Genome Assembly and Annotation.</title>
        <authorList>
            <person name="Atibalentja N."/>
            <person name="Keating K."/>
            <person name="Fields C.J."/>
        </authorList>
    </citation>
    <scope>NUCLEOTIDE SEQUENCE</scope>
    <source>
        <strain evidence="3">Niue_2</strain>
        <tissue evidence="3">Leaf</tissue>
    </source>
</reference>
<keyword evidence="4" id="KW-1185">Reference proteome</keyword>
<protein>
    <recommendedName>
        <fullName evidence="2">RNase H type-1 domain-containing protein</fullName>
    </recommendedName>
</protein>
<dbReference type="GO" id="GO:0004523">
    <property type="term" value="F:RNA-DNA hybrid ribonuclease activity"/>
    <property type="evidence" value="ECO:0007669"/>
    <property type="project" value="InterPro"/>
</dbReference>
<comment type="caution">
    <text evidence="3">The sequence shown here is derived from an EMBL/GenBank/DDBJ whole genome shotgun (WGS) entry which is preliminary data.</text>
</comment>
<dbReference type="GO" id="GO:0003676">
    <property type="term" value="F:nucleic acid binding"/>
    <property type="evidence" value="ECO:0007669"/>
    <property type="project" value="InterPro"/>
</dbReference>
<gene>
    <name evidence="3" type="ORF">Taro_042223</name>
</gene>
<sequence>MPTPVATMSRRPGVSPHQPCRDRHPLGDHVTTRLPAVTLRTGPRAQEGRVLHHDGLGRRDLVTTVFVPLLADNPPGGLQEVCHPCLCLLACLDYKSAVSFACGGCPALPDYCFRNLFLGVVRGGTGVCGSLTSWRFRGPGCFYLWASTLWRSEVAILVVRHPSHVVARCRSWSVPRVDSTSCLTPLVLQGSFCFHFSLEFLLLWLIRDWLSLLSLVREAQPLRSSGRDSLSQEFVAGLLWSLQAEIRALHDGLKLAEEHGFQLYLVYSDSAILPKTITERPGLILQAVARAIAEIKGHLNIPLDIPDAPTATTDTWVSLACVVYV</sequence>
<dbReference type="EMBL" id="NMUH01004354">
    <property type="protein sequence ID" value="MQM09357.1"/>
    <property type="molecule type" value="Genomic_DNA"/>
</dbReference>
<dbReference type="Pfam" id="PF13456">
    <property type="entry name" value="RVT_3"/>
    <property type="match status" value="1"/>
</dbReference>
<feature type="compositionally biased region" description="Basic and acidic residues" evidence="1">
    <location>
        <begin position="19"/>
        <end position="28"/>
    </location>
</feature>
<feature type="domain" description="RNase H type-1" evidence="2">
    <location>
        <begin position="232"/>
        <end position="295"/>
    </location>
</feature>
<evidence type="ECO:0000256" key="1">
    <source>
        <dbReference type="SAM" id="MobiDB-lite"/>
    </source>
</evidence>
<evidence type="ECO:0000259" key="2">
    <source>
        <dbReference type="Pfam" id="PF13456"/>
    </source>
</evidence>
<dbReference type="AlphaFoldDB" id="A0A843WNF2"/>
<name>A0A843WNF2_COLES</name>
<dbReference type="Proteomes" id="UP000652761">
    <property type="component" value="Unassembled WGS sequence"/>
</dbReference>
<dbReference type="InterPro" id="IPR002156">
    <property type="entry name" value="RNaseH_domain"/>
</dbReference>